<feature type="region of interest" description="Disordered" evidence="1">
    <location>
        <begin position="167"/>
        <end position="214"/>
    </location>
</feature>
<evidence type="ECO:0000313" key="3">
    <source>
        <dbReference type="EMBL" id="KAA8566145.1"/>
    </source>
</evidence>
<feature type="region of interest" description="Disordered" evidence="1">
    <location>
        <begin position="242"/>
        <end position="281"/>
    </location>
</feature>
<accession>A0A5M9JG74</accession>
<evidence type="ECO:0000256" key="1">
    <source>
        <dbReference type="SAM" id="MobiDB-lite"/>
    </source>
</evidence>
<keyword evidence="2" id="KW-0472">Membrane</keyword>
<feature type="transmembrane region" description="Helical" evidence="2">
    <location>
        <begin position="30"/>
        <end position="52"/>
    </location>
</feature>
<organism evidence="3 4">
    <name type="scientific">Monilinia fructicola</name>
    <name type="common">Brown rot fungus</name>
    <name type="synonym">Ciboria fructicola</name>
    <dbReference type="NCBI Taxonomy" id="38448"/>
    <lineage>
        <taxon>Eukaryota</taxon>
        <taxon>Fungi</taxon>
        <taxon>Dikarya</taxon>
        <taxon>Ascomycota</taxon>
        <taxon>Pezizomycotina</taxon>
        <taxon>Leotiomycetes</taxon>
        <taxon>Helotiales</taxon>
        <taxon>Sclerotiniaceae</taxon>
        <taxon>Monilinia</taxon>
    </lineage>
</organism>
<dbReference type="VEuPathDB" id="FungiDB:MFRU_056g00090"/>
<evidence type="ECO:0008006" key="5">
    <source>
        <dbReference type="Google" id="ProtNLM"/>
    </source>
</evidence>
<dbReference type="AlphaFoldDB" id="A0A5M9JG74"/>
<protein>
    <recommendedName>
        <fullName evidence="5">MARVEL domain-containing protein</fullName>
    </recommendedName>
</protein>
<dbReference type="EMBL" id="VICG01000012">
    <property type="protein sequence ID" value="KAA8566145.1"/>
    <property type="molecule type" value="Genomic_DNA"/>
</dbReference>
<proteinExistence type="predicted"/>
<dbReference type="PANTHER" id="PTHR37451">
    <property type="entry name" value="MARVEL DOMAIN"/>
    <property type="match status" value="1"/>
</dbReference>
<gene>
    <name evidence="3" type="ORF">EYC84_008748</name>
</gene>
<reference evidence="3 4" key="1">
    <citation type="submission" date="2019-06" db="EMBL/GenBank/DDBJ databases">
        <title>Genome Sequence of the Brown Rot Fungal Pathogen Monilinia fructicola.</title>
        <authorList>
            <person name="De Miccolis Angelini R.M."/>
            <person name="Landi L."/>
            <person name="Abate D."/>
            <person name="Pollastro S."/>
            <person name="Romanazzi G."/>
            <person name="Faretra F."/>
        </authorList>
    </citation>
    <scope>NUCLEOTIDE SEQUENCE [LARGE SCALE GENOMIC DNA]</scope>
    <source>
        <strain evidence="3 4">Mfrc123</strain>
    </source>
</reference>
<evidence type="ECO:0000313" key="4">
    <source>
        <dbReference type="Proteomes" id="UP000322873"/>
    </source>
</evidence>
<feature type="transmembrane region" description="Helical" evidence="2">
    <location>
        <begin position="127"/>
        <end position="152"/>
    </location>
</feature>
<dbReference type="PANTHER" id="PTHR37451:SF4">
    <property type="entry name" value="MARVEL DOMAIN-CONTAINING PROTEIN"/>
    <property type="match status" value="1"/>
</dbReference>
<keyword evidence="4" id="KW-1185">Reference proteome</keyword>
<feature type="compositionally biased region" description="Basic and acidic residues" evidence="1">
    <location>
        <begin position="242"/>
        <end position="257"/>
    </location>
</feature>
<feature type="compositionally biased region" description="Low complexity" evidence="1">
    <location>
        <begin position="179"/>
        <end position="190"/>
    </location>
</feature>
<comment type="caution">
    <text evidence="3">The sequence shown here is derived from an EMBL/GenBank/DDBJ whole genome shotgun (WGS) entry which is preliminary data.</text>
</comment>
<dbReference type="Proteomes" id="UP000322873">
    <property type="component" value="Unassembled WGS sequence"/>
</dbReference>
<keyword evidence="2" id="KW-0812">Transmembrane</keyword>
<evidence type="ECO:0000256" key="2">
    <source>
        <dbReference type="SAM" id="Phobius"/>
    </source>
</evidence>
<feature type="transmembrane region" description="Helical" evidence="2">
    <location>
        <begin position="84"/>
        <end position="107"/>
    </location>
</feature>
<sequence>MGMFVGNFARDDPHSFYVKTTSQVPVLPSWLTILRCFQLLLAFVILILTAFASTKFPSSFFPGYGKIDIKTSRIQLTQVRTLEVTLVVFYLTTFALLASEIPLWNAFDDKSWTKSLDKTLVSAARASKAAVALSFIQFITLVVSMGFLAYAIHTYLTASTNKSVHARQDHSSNLSHHNTTPPSSYFPSTPHLLSRSGTPSSPRPVFSRQDRPISLPVLQKRPEIGGTYRMRETYDRKFTMQSEYKDGERRKEVRAHGEMAWMESSEDDDDERRTDFSPAFV</sequence>
<keyword evidence="2" id="KW-1133">Transmembrane helix</keyword>
<name>A0A5M9JG74_MONFR</name>